<dbReference type="Gene3D" id="3.10.290.10">
    <property type="entry name" value="RNA-binding S4 domain"/>
    <property type="match status" value="1"/>
</dbReference>
<dbReference type="FunFam" id="3.10.290.10:FF:000003">
    <property type="entry name" value="Pseudouridine synthase"/>
    <property type="match status" value="1"/>
</dbReference>
<dbReference type="PANTHER" id="PTHR47683:SF2">
    <property type="entry name" value="RNA-BINDING S4 DOMAIN-CONTAINING PROTEIN"/>
    <property type="match status" value="1"/>
</dbReference>
<reference evidence="4" key="1">
    <citation type="submission" date="2018-05" db="EMBL/GenBank/DDBJ databases">
        <authorList>
            <person name="Lanie J.A."/>
            <person name="Ng W.-L."/>
            <person name="Kazmierczak K.M."/>
            <person name="Andrzejewski T.M."/>
            <person name="Davidsen T.M."/>
            <person name="Wayne K.J."/>
            <person name="Tettelin H."/>
            <person name="Glass J.I."/>
            <person name="Rusch D."/>
            <person name="Podicherti R."/>
            <person name="Tsui H.-C.T."/>
            <person name="Winkler M.E."/>
        </authorList>
    </citation>
    <scope>NUCLEOTIDE SEQUENCE</scope>
</reference>
<comment type="similarity">
    <text evidence="1">Belongs to the pseudouridine synthase RsuA family.</text>
</comment>
<dbReference type="PANTHER" id="PTHR47683">
    <property type="entry name" value="PSEUDOURIDINE SYNTHASE FAMILY PROTEIN-RELATED"/>
    <property type="match status" value="1"/>
</dbReference>
<dbReference type="GO" id="GO:0001522">
    <property type="term" value="P:pseudouridine synthesis"/>
    <property type="evidence" value="ECO:0007669"/>
    <property type="project" value="InterPro"/>
</dbReference>
<dbReference type="InterPro" id="IPR020103">
    <property type="entry name" value="PsdUridine_synth_cat_dom_sf"/>
</dbReference>
<evidence type="ECO:0000256" key="2">
    <source>
        <dbReference type="ARBA" id="ARBA00023235"/>
    </source>
</evidence>
<feature type="domain" description="RNA-binding S4" evidence="3">
    <location>
        <begin position="3"/>
        <end position="62"/>
    </location>
</feature>
<dbReference type="InterPro" id="IPR000748">
    <property type="entry name" value="PsdUridine_synth_RsuA/RluB/E/F"/>
</dbReference>
<feature type="non-terminal residue" evidence="4">
    <location>
        <position position="241"/>
    </location>
</feature>
<sequence length="241" mass="27231">MEIRIQKIIADAGLASRREAERWIQEGKVQVNNKVVTQLGSLADPGVDRIKVSGKVIPKKQDGVYVVLNKPTGCLTTMTEDKRGRATVMEYVRVTKVRVFPVGRLDYNTQGVLLFTNDGALAKKLLLPRYKVERTYKVKISGIPNEKTLKRLVRGIHIDDEKFQPIDTKIQRTSGKNCFLIMTLVEGKNRHIKKVCEHIRHPVIKLQRTHFGGLNLTGLPLGACRFLSPKEVKSLKKLVID</sequence>
<dbReference type="SMART" id="SM00363">
    <property type="entry name" value="S4"/>
    <property type="match status" value="1"/>
</dbReference>
<dbReference type="PROSITE" id="PS01149">
    <property type="entry name" value="PSI_RSU"/>
    <property type="match status" value="1"/>
</dbReference>
<dbReference type="Pfam" id="PF01479">
    <property type="entry name" value="S4"/>
    <property type="match status" value="1"/>
</dbReference>
<accession>A0A381QT47</accession>
<dbReference type="InterPro" id="IPR002942">
    <property type="entry name" value="S4_RNA-bd"/>
</dbReference>
<dbReference type="InterPro" id="IPR036986">
    <property type="entry name" value="S4_RNA-bd_sf"/>
</dbReference>
<dbReference type="Gene3D" id="3.30.70.580">
    <property type="entry name" value="Pseudouridine synthase I, catalytic domain, N-terminal subdomain"/>
    <property type="match status" value="1"/>
</dbReference>
<dbReference type="GO" id="GO:0003723">
    <property type="term" value="F:RNA binding"/>
    <property type="evidence" value="ECO:0007669"/>
    <property type="project" value="InterPro"/>
</dbReference>
<organism evidence="4">
    <name type="scientific">marine metagenome</name>
    <dbReference type="NCBI Taxonomy" id="408172"/>
    <lineage>
        <taxon>unclassified sequences</taxon>
        <taxon>metagenomes</taxon>
        <taxon>ecological metagenomes</taxon>
    </lineage>
</organism>
<dbReference type="AlphaFoldDB" id="A0A381QT47"/>
<keyword evidence="2" id="KW-0413">Isomerase</keyword>
<dbReference type="CDD" id="cd02870">
    <property type="entry name" value="PseudoU_synth_RsuA_like"/>
    <property type="match status" value="1"/>
</dbReference>
<dbReference type="InterPro" id="IPR018496">
    <property type="entry name" value="PsdUridine_synth_RsuA/RluB_CS"/>
</dbReference>
<protein>
    <recommendedName>
        <fullName evidence="3">RNA-binding S4 domain-containing protein</fullName>
    </recommendedName>
</protein>
<dbReference type="NCBIfam" id="TIGR00093">
    <property type="entry name" value="pseudouridine synthase"/>
    <property type="match status" value="1"/>
</dbReference>
<evidence type="ECO:0000313" key="4">
    <source>
        <dbReference type="EMBL" id="SUZ82556.1"/>
    </source>
</evidence>
<dbReference type="GO" id="GO:0009982">
    <property type="term" value="F:pseudouridine synthase activity"/>
    <property type="evidence" value="ECO:0007669"/>
    <property type="project" value="InterPro"/>
</dbReference>
<gene>
    <name evidence="4" type="ORF">METZ01_LOCUS35410</name>
</gene>
<dbReference type="InterPro" id="IPR042092">
    <property type="entry name" value="PsdUridine_s_RsuA/RluB/E/F_cat"/>
</dbReference>
<dbReference type="CDD" id="cd00165">
    <property type="entry name" value="S4"/>
    <property type="match status" value="1"/>
</dbReference>
<proteinExistence type="inferred from homology"/>
<evidence type="ECO:0000256" key="1">
    <source>
        <dbReference type="ARBA" id="ARBA00008348"/>
    </source>
</evidence>
<name>A0A381QT47_9ZZZZ</name>
<dbReference type="EMBL" id="UINC01001513">
    <property type="protein sequence ID" value="SUZ82556.1"/>
    <property type="molecule type" value="Genomic_DNA"/>
</dbReference>
<dbReference type="InterPro" id="IPR006145">
    <property type="entry name" value="PsdUridine_synth_RsuA/RluA"/>
</dbReference>
<dbReference type="PROSITE" id="PS50889">
    <property type="entry name" value="S4"/>
    <property type="match status" value="1"/>
</dbReference>
<dbReference type="Gene3D" id="3.30.70.1560">
    <property type="entry name" value="Alpha-L RNA-binding motif"/>
    <property type="match status" value="1"/>
</dbReference>
<dbReference type="InterPro" id="IPR020094">
    <property type="entry name" value="TruA/RsuA/RluB/E/F_N"/>
</dbReference>
<dbReference type="SUPFAM" id="SSF55120">
    <property type="entry name" value="Pseudouridine synthase"/>
    <property type="match status" value="1"/>
</dbReference>
<dbReference type="GO" id="GO:0006364">
    <property type="term" value="P:rRNA processing"/>
    <property type="evidence" value="ECO:0007669"/>
    <property type="project" value="UniProtKB-ARBA"/>
</dbReference>
<evidence type="ECO:0000259" key="3">
    <source>
        <dbReference type="SMART" id="SM00363"/>
    </source>
</evidence>
<dbReference type="Pfam" id="PF00849">
    <property type="entry name" value="PseudoU_synth_2"/>
    <property type="match status" value="1"/>
</dbReference>
<dbReference type="SUPFAM" id="SSF55174">
    <property type="entry name" value="Alpha-L RNA-binding motif"/>
    <property type="match status" value="1"/>
</dbReference>
<dbReference type="InterPro" id="IPR050343">
    <property type="entry name" value="RsuA_PseudoU_synthase"/>
</dbReference>